<keyword evidence="7 8" id="KW-0472">Membrane</keyword>
<keyword evidence="3 8" id="KW-0813">Transport</keyword>
<protein>
    <recommendedName>
        <fullName evidence="9">Phosphate transport system permease protein</fullName>
    </recommendedName>
</protein>
<evidence type="ECO:0000256" key="8">
    <source>
        <dbReference type="RuleBase" id="RU363032"/>
    </source>
</evidence>
<comment type="subcellular location">
    <subcellularLocation>
        <location evidence="1 8">Cell membrane</location>
        <topology evidence="1 8">Multi-pass membrane protein</topology>
    </subcellularLocation>
</comment>
<evidence type="ECO:0000259" key="10">
    <source>
        <dbReference type="PROSITE" id="PS50928"/>
    </source>
</evidence>
<organism evidence="11 12">
    <name type="scientific">Peptostreptococcus equinus</name>
    <dbReference type="NCBI Taxonomy" id="3003601"/>
    <lineage>
        <taxon>Bacteria</taxon>
        <taxon>Bacillati</taxon>
        <taxon>Bacillota</taxon>
        <taxon>Clostridia</taxon>
        <taxon>Peptostreptococcales</taxon>
        <taxon>Peptostreptococcaceae</taxon>
        <taxon>Peptostreptococcus</taxon>
    </lineage>
</organism>
<comment type="function">
    <text evidence="9">Part of the binding-protein-dependent transport system for phosphate; probably responsible for the translocation of the substrate across the membrane.</text>
</comment>
<reference evidence="11" key="1">
    <citation type="submission" date="2022-12" db="EMBL/GenBank/DDBJ databases">
        <title>Peptostreptococcus.</title>
        <authorList>
            <person name="Lee S.H."/>
        </authorList>
    </citation>
    <scope>NUCLEOTIDE SEQUENCE</scope>
    <source>
        <strain evidence="11">CBA3647</strain>
    </source>
</reference>
<dbReference type="PROSITE" id="PS50928">
    <property type="entry name" value="ABC_TM1"/>
    <property type="match status" value="1"/>
</dbReference>
<dbReference type="InterPro" id="IPR051124">
    <property type="entry name" value="Phosphate_Transport_Permease"/>
</dbReference>
<feature type="transmembrane region" description="Helical" evidence="8">
    <location>
        <begin position="199"/>
        <end position="220"/>
    </location>
</feature>
<evidence type="ECO:0000256" key="5">
    <source>
        <dbReference type="ARBA" id="ARBA00022692"/>
    </source>
</evidence>
<evidence type="ECO:0000256" key="1">
    <source>
        <dbReference type="ARBA" id="ARBA00004651"/>
    </source>
</evidence>
<dbReference type="InterPro" id="IPR035906">
    <property type="entry name" value="MetI-like_sf"/>
</dbReference>
<dbReference type="InterPro" id="IPR000515">
    <property type="entry name" value="MetI-like"/>
</dbReference>
<proteinExistence type="inferred from homology"/>
<feature type="transmembrane region" description="Helical" evidence="8">
    <location>
        <begin position="143"/>
        <end position="163"/>
    </location>
</feature>
<accession>A0ABY7JRV8</accession>
<dbReference type="NCBIfam" id="TIGR02138">
    <property type="entry name" value="phosphate_pstC"/>
    <property type="match status" value="1"/>
</dbReference>
<dbReference type="Gene3D" id="1.10.3720.10">
    <property type="entry name" value="MetI-like"/>
    <property type="match status" value="1"/>
</dbReference>
<dbReference type="EMBL" id="CP114052">
    <property type="protein sequence ID" value="WAW15209.1"/>
    <property type="molecule type" value="Genomic_DNA"/>
</dbReference>
<feature type="transmembrane region" description="Helical" evidence="8">
    <location>
        <begin position="12"/>
        <end position="35"/>
    </location>
</feature>
<feature type="transmembrane region" description="Helical" evidence="8">
    <location>
        <begin position="112"/>
        <end position="131"/>
    </location>
</feature>
<keyword evidence="12" id="KW-1185">Reference proteome</keyword>
<keyword evidence="6 8" id="KW-1133">Transmembrane helix</keyword>
<name>A0ABY7JRV8_9FIRM</name>
<evidence type="ECO:0000256" key="2">
    <source>
        <dbReference type="ARBA" id="ARBA00007069"/>
    </source>
</evidence>
<dbReference type="RefSeq" id="WP_269311903.1">
    <property type="nucleotide sequence ID" value="NZ_CP114052.1"/>
</dbReference>
<evidence type="ECO:0000256" key="3">
    <source>
        <dbReference type="ARBA" id="ARBA00022448"/>
    </source>
</evidence>
<keyword evidence="5 8" id="KW-0812">Transmembrane</keyword>
<evidence type="ECO:0000313" key="11">
    <source>
        <dbReference type="EMBL" id="WAW15209.1"/>
    </source>
</evidence>
<evidence type="ECO:0000256" key="9">
    <source>
        <dbReference type="RuleBase" id="RU363054"/>
    </source>
</evidence>
<dbReference type="PANTHER" id="PTHR30425">
    <property type="entry name" value="PHOSPHATE TRANSPORT SYSTEM PERMEASE PROTEIN PST"/>
    <property type="match status" value="1"/>
</dbReference>
<dbReference type="Proteomes" id="UP001164187">
    <property type="component" value="Chromosome"/>
</dbReference>
<evidence type="ECO:0000256" key="6">
    <source>
        <dbReference type="ARBA" id="ARBA00022989"/>
    </source>
</evidence>
<evidence type="ECO:0000256" key="4">
    <source>
        <dbReference type="ARBA" id="ARBA00022475"/>
    </source>
</evidence>
<feature type="domain" description="ABC transmembrane type-1" evidence="10">
    <location>
        <begin position="76"/>
        <end position="286"/>
    </location>
</feature>
<dbReference type="Pfam" id="PF00528">
    <property type="entry name" value="BPD_transp_1"/>
    <property type="match status" value="1"/>
</dbReference>
<dbReference type="CDD" id="cd06261">
    <property type="entry name" value="TM_PBP2"/>
    <property type="match status" value="1"/>
</dbReference>
<comment type="similarity">
    <text evidence="2 9">Belongs to the binding-protein-dependent transport system permease family. CysTW subfamily.</text>
</comment>
<keyword evidence="9" id="KW-0592">Phosphate transport</keyword>
<evidence type="ECO:0000313" key="12">
    <source>
        <dbReference type="Proteomes" id="UP001164187"/>
    </source>
</evidence>
<feature type="transmembrane region" description="Helical" evidence="8">
    <location>
        <begin position="75"/>
        <end position="100"/>
    </location>
</feature>
<dbReference type="InterPro" id="IPR011864">
    <property type="entry name" value="Phosphate_PstC"/>
</dbReference>
<dbReference type="SUPFAM" id="SSF161098">
    <property type="entry name" value="MetI-like"/>
    <property type="match status" value="1"/>
</dbReference>
<dbReference type="PANTHER" id="PTHR30425:SF2">
    <property type="entry name" value="ABC TRANSPORTER PERMEASE PROTEIN YQGH-RELATED"/>
    <property type="match status" value="1"/>
</dbReference>
<gene>
    <name evidence="11" type="primary">pstC</name>
    <name evidence="11" type="ORF">O0R46_01805</name>
</gene>
<evidence type="ECO:0000256" key="7">
    <source>
        <dbReference type="ARBA" id="ARBA00023136"/>
    </source>
</evidence>
<keyword evidence="4 9" id="KW-1003">Cell membrane</keyword>
<feature type="transmembrane region" description="Helical" evidence="8">
    <location>
        <begin position="267"/>
        <end position="289"/>
    </location>
</feature>
<sequence>MKSKARLEKRGKFLTMLCTLIMLATVVGIIAMVAAKGLSVFFVDKVSIVDFLFKSEWSPSSVDSSGKHLVGALPMIIGSFSVTLLSTLLATPFALGAAIYMNEISGNRGKKILQPIIELLVGIPSVVYGMIGLSTIVPFIRSFAGGSGFGILAGTLVLTIMVLPTITSLSVNAISGVEQSQREAALALGTTRWQTTYKVVLKTALPGIMTAIVLGMARAFGEALAVQMVIGNTTVIPKSLTTPASTLTSILTMSMGNSIPGQLENNILWALALVLMLMSLLFIMIIHFIGNRKKV</sequence>